<keyword evidence="2" id="KW-1185">Reference proteome</keyword>
<organism evidence="1 2">
    <name type="scientific">Avena sativa</name>
    <name type="common">Oat</name>
    <dbReference type="NCBI Taxonomy" id="4498"/>
    <lineage>
        <taxon>Eukaryota</taxon>
        <taxon>Viridiplantae</taxon>
        <taxon>Streptophyta</taxon>
        <taxon>Embryophyta</taxon>
        <taxon>Tracheophyta</taxon>
        <taxon>Spermatophyta</taxon>
        <taxon>Magnoliopsida</taxon>
        <taxon>Liliopsida</taxon>
        <taxon>Poales</taxon>
        <taxon>Poaceae</taxon>
        <taxon>BOP clade</taxon>
        <taxon>Pooideae</taxon>
        <taxon>Poodae</taxon>
        <taxon>Poeae</taxon>
        <taxon>Poeae Chloroplast Group 1 (Aveneae type)</taxon>
        <taxon>Aveninae</taxon>
        <taxon>Avena</taxon>
    </lineage>
</organism>
<evidence type="ECO:0000313" key="2">
    <source>
        <dbReference type="Proteomes" id="UP001732700"/>
    </source>
</evidence>
<reference evidence="1" key="1">
    <citation type="submission" date="2021-05" db="EMBL/GenBank/DDBJ databases">
        <authorList>
            <person name="Scholz U."/>
            <person name="Mascher M."/>
            <person name="Fiebig A."/>
        </authorList>
    </citation>
    <scope>NUCLEOTIDE SEQUENCE [LARGE SCALE GENOMIC DNA]</scope>
</reference>
<proteinExistence type="predicted"/>
<protein>
    <submittedName>
        <fullName evidence="1">Uncharacterized protein</fullName>
    </submittedName>
</protein>
<name>A0ACD5VLM2_AVESA</name>
<reference evidence="1" key="2">
    <citation type="submission" date="2025-09" db="UniProtKB">
        <authorList>
            <consortium name="EnsemblPlants"/>
        </authorList>
    </citation>
    <scope>IDENTIFICATION</scope>
</reference>
<dbReference type="Proteomes" id="UP001732700">
    <property type="component" value="Chromosome 3A"/>
</dbReference>
<dbReference type="EnsemblPlants" id="AVESA.00010b.r2.3AG0449400.1">
    <property type="protein sequence ID" value="AVESA.00010b.r2.3AG0449400.1.CDS"/>
    <property type="gene ID" value="AVESA.00010b.r2.3AG0449400"/>
</dbReference>
<accession>A0ACD5VLM2</accession>
<sequence length="266" mass="29671">MPRRPGRSSRSRSVPRWSEPPPGLFPGGEDLLRLLAVLAIAAAVATACSLLNRRPSPFCDSDSDSHYYDSCEPCPHNGRCVDGKLECVHGFRKRGNRCLEDGLLTQTANNIAQLLQRRICDDHARTLCGQPGKILFQQLDISNMADDLLSNHPARLTDDGIRVVKDRVLQSAQGSFETTSTDNGAQAFKCPDLVAELHRPLDCQVRQWISRNAVSVMAFAILSAALLRILWSVYKRRALSKRAEQIYEQAWSSYCFIPLSGFLFIL</sequence>
<evidence type="ECO:0000313" key="1">
    <source>
        <dbReference type="EnsemblPlants" id="AVESA.00010b.r2.3AG0449400.1.CDS"/>
    </source>
</evidence>